<proteinExistence type="predicted"/>
<dbReference type="EMBL" id="CAEZTC010000139">
    <property type="protein sequence ID" value="CAB4565192.1"/>
    <property type="molecule type" value="Genomic_DNA"/>
</dbReference>
<protein>
    <submittedName>
        <fullName evidence="1">Unannotated protein</fullName>
    </submittedName>
</protein>
<dbReference type="AlphaFoldDB" id="A0A6J6DM62"/>
<sequence>MITAFGVVIVRNNRGIDAKCREQIQSVEALHILAHFVDLIDRNRGAPQSKGCSGCECDDAAMANLVFNDGGNICATPLPQGIRGRAWSRKDVVGIGECTKSTFNEYRICGQVSVVHAHKTRHGDIDIHRSAKIGNCSCSKLRSVFLKTIRSVQKNCAWR</sequence>
<reference evidence="1" key="1">
    <citation type="submission" date="2020-05" db="EMBL/GenBank/DDBJ databases">
        <authorList>
            <person name="Chiriac C."/>
            <person name="Salcher M."/>
            <person name="Ghai R."/>
            <person name="Kavagutti S V."/>
        </authorList>
    </citation>
    <scope>NUCLEOTIDE SEQUENCE</scope>
</reference>
<evidence type="ECO:0000313" key="1">
    <source>
        <dbReference type="EMBL" id="CAB4565192.1"/>
    </source>
</evidence>
<name>A0A6J6DM62_9ZZZZ</name>
<gene>
    <name evidence="1" type="ORF">UFOPK1572_01068</name>
</gene>
<organism evidence="1">
    <name type="scientific">freshwater metagenome</name>
    <dbReference type="NCBI Taxonomy" id="449393"/>
    <lineage>
        <taxon>unclassified sequences</taxon>
        <taxon>metagenomes</taxon>
        <taxon>ecological metagenomes</taxon>
    </lineage>
</organism>
<accession>A0A6J6DM62</accession>